<dbReference type="AlphaFoldDB" id="X1TFA0"/>
<accession>X1TFA0</accession>
<evidence type="ECO:0000313" key="1">
    <source>
        <dbReference type="EMBL" id="GAJ03973.1"/>
    </source>
</evidence>
<proteinExistence type="predicted"/>
<reference evidence="1" key="1">
    <citation type="journal article" date="2014" name="Front. Microbiol.">
        <title>High frequency of phylogenetically diverse reductive dehalogenase-homologous genes in deep subseafloor sedimentary metagenomes.</title>
        <authorList>
            <person name="Kawai M."/>
            <person name="Futagami T."/>
            <person name="Toyoda A."/>
            <person name="Takaki Y."/>
            <person name="Nishi S."/>
            <person name="Hori S."/>
            <person name="Arai W."/>
            <person name="Tsubouchi T."/>
            <person name="Morono Y."/>
            <person name="Uchiyama I."/>
            <person name="Ito T."/>
            <person name="Fujiyama A."/>
            <person name="Inagaki F."/>
            <person name="Takami H."/>
        </authorList>
    </citation>
    <scope>NUCLEOTIDE SEQUENCE</scope>
    <source>
        <strain evidence="1">Expedition CK06-06</strain>
    </source>
</reference>
<name>X1TFA0_9ZZZZ</name>
<gene>
    <name evidence="1" type="ORF">S12H4_46575</name>
</gene>
<comment type="caution">
    <text evidence="1">The sequence shown here is derived from an EMBL/GenBank/DDBJ whole genome shotgun (WGS) entry which is preliminary data.</text>
</comment>
<protein>
    <submittedName>
        <fullName evidence="1">Uncharacterized protein</fullName>
    </submittedName>
</protein>
<dbReference type="EMBL" id="BARW01028912">
    <property type="protein sequence ID" value="GAJ03973.1"/>
    <property type="molecule type" value="Genomic_DNA"/>
</dbReference>
<organism evidence="1">
    <name type="scientific">marine sediment metagenome</name>
    <dbReference type="NCBI Taxonomy" id="412755"/>
    <lineage>
        <taxon>unclassified sequences</taxon>
        <taxon>metagenomes</taxon>
        <taxon>ecological metagenomes</taxon>
    </lineage>
</organism>
<sequence length="43" mass="5123">MESNAEELRENPDVKEFYLGTAASGELKSYKNVKSYKRRKRWL</sequence>